<keyword evidence="3" id="KW-1185">Reference proteome</keyword>
<accession>A0AAD4BZA0</accession>
<dbReference type="Proteomes" id="UP001194468">
    <property type="component" value="Unassembled WGS sequence"/>
</dbReference>
<dbReference type="EMBL" id="WHUW01000007">
    <property type="protein sequence ID" value="KAF8444114.1"/>
    <property type="molecule type" value="Genomic_DNA"/>
</dbReference>
<sequence length="160" mass="18105">TTHWDYIRIYTRTLVSLDQHMDGAYIHPTVDISVLHALPVSRESAQGSQCTLDCGRRRFSFSENLRVRLMSSGYGHCLPVCRTELIGTIISTKWIRTSQIDDTRISVFMGDEWRAATSRRSKRHRQQHPPSGSSWLNAVGSQAGFSTDRHRLGNGNGTME</sequence>
<feature type="region of interest" description="Disordered" evidence="1">
    <location>
        <begin position="117"/>
        <end position="139"/>
    </location>
</feature>
<gene>
    <name evidence="2" type="ORF">L210DRAFT_725819</name>
</gene>
<feature type="non-terminal residue" evidence="2">
    <location>
        <position position="1"/>
    </location>
</feature>
<reference evidence="2" key="2">
    <citation type="journal article" date="2020" name="Nat. Commun.">
        <title>Large-scale genome sequencing of mycorrhizal fungi provides insights into the early evolution of symbiotic traits.</title>
        <authorList>
            <person name="Miyauchi S."/>
            <person name="Kiss E."/>
            <person name="Kuo A."/>
            <person name="Drula E."/>
            <person name="Kohler A."/>
            <person name="Sanchez-Garcia M."/>
            <person name="Morin E."/>
            <person name="Andreopoulos B."/>
            <person name="Barry K.W."/>
            <person name="Bonito G."/>
            <person name="Buee M."/>
            <person name="Carver A."/>
            <person name="Chen C."/>
            <person name="Cichocki N."/>
            <person name="Clum A."/>
            <person name="Culley D."/>
            <person name="Crous P.W."/>
            <person name="Fauchery L."/>
            <person name="Girlanda M."/>
            <person name="Hayes R.D."/>
            <person name="Keri Z."/>
            <person name="LaButti K."/>
            <person name="Lipzen A."/>
            <person name="Lombard V."/>
            <person name="Magnuson J."/>
            <person name="Maillard F."/>
            <person name="Murat C."/>
            <person name="Nolan M."/>
            <person name="Ohm R.A."/>
            <person name="Pangilinan J."/>
            <person name="Pereira M.F."/>
            <person name="Perotto S."/>
            <person name="Peter M."/>
            <person name="Pfister S."/>
            <person name="Riley R."/>
            <person name="Sitrit Y."/>
            <person name="Stielow J.B."/>
            <person name="Szollosi G."/>
            <person name="Zifcakova L."/>
            <person name="Stursova M."/>
            <person name="Spatafora J.W."/>
            <person name="Tedersoo L."/>
            <person name="Vaario L.M."/>
            <person name="Yamada A."/>
            <person name="Yan M."/>
            <person name="Wang P."/>
            <person name="Xu J."/>
            <person name="Bruns T."/>
            <person name="Baldrian P."/>
            <person name="Vilgalys R."/>
            <person name="Dunand C."/>
            <person name="Henrissat B."/>
            <person name="Grigoriev I.V."/>
            <person name="Hibbett D."/>
            <person name="Nagy L.G."/>
            <person name="Martin F.M."/>
        </authorList>
    </citation>
    <scope>NUCLEOTIDE SEQUENCE</scope>
    <source>
        <strain evidence="2">BED1</strain>
    </source>
</reference>
<evidence type="ECO:0000313" key="3">
    <source>
        <dbReference type="Proteomes" id="UP001194468"/>
    </source>
</evidence>
<evidence type="ECO:0000256" key="1">
    <source>
        <dbReference type="SAM" id="MobiDB-lite"/>
    </source>
</evidence>
<proteinExistence type="predicted"/>
<comment type="caution">
    <text evidence="2">The sequence shown here is derived from an EMBL/GenBank/DDBJ whole genome shotgun (WGS) entry which is preliminary data.</text>
</comment>
<feature type="compositionally biased region" description="Basic residues" evidence="1">
    <location>
        <begin position="117"/>
        <end position="127"/>
    </location>
</feature>
<protein>
    <submittedName>
        <fullName evidence="2">Uncharacterized protein</fullName>
    </submittedName>
</protein>
<name>A0AAD4BZA0_BOLED</name>
<organism evidence="2 3">
    <name type="scientific">Boletus edulis BED1</name>
    <dbReference type="NCBI Taxonomy" id="1328754"/>
    <lineage>
        <taxon>Eukaryota</taxon>
        <taxon>Fungi</taxon>
        <taxon>Dikarya</taxon>
        <taxon>Basidiomycota</taxon>
        <taxon>Agaricomycotina</taxon>
        <taxon>Agaricomycetes</taxon>
        <taxon>Agaricomycetidae</taxon>
        <taxon>Boletales</taxon>
        <taxon>Boletineae</taxon>
        <taxon>Boletaceae</taxon>
        <taxon>Boletoideae</taxon>
        <taxon>Boletus</taxon>
    </lineage>
</organism>
<reference evidence="2" key="1">
    <citation type="submission" date="2019-10" db="EMBL/GenBank/DDBJ databases">
        <authorList>
            <consortium name="DOE Joint Genome Institute"/>
            <person name="Kuo A."/>
            <person name="Miyauchi S."/>
            <person name="Kiss E."/>
            <person name="Drula E."/>
            <person name="Kohler A."/>
            <person name="Sanchez-Garcia M."/>
            <person name="Andreopoulos B."/>
            <person name="Barry K.W."/>
            <person name="Bonito G."/>
            <person name="Buee M."/>
            <person name="Carver A."/>
            <person name="Chen C."/>
            <person name="Cichocki N."/>
            <person name="Clum A."/>
            <person name="Culley D."/>
            <person name="Crous P.W."/>
            <person name="Fauchery L."/>
            <person name="Girlanda M."/>
            <person name="Hayes R."/>
            <person name="Keri Z."/>
            <person name="LaButti K."/>
            <person name="Lipzen A."/>
            <person name="Lombard V."/>
            <person name="Magnuson J."/>
            <person name="Maillard F."/>
            <person name="Morin E."/>
            <person name="Murat C."/>
            <person name="Nolan M."/>
            <person name="Ohm R."/>
            <person name="Pangilinan J."/>
            <person name="Pereira M."/>
            <person name="Perotto S."/>
            <person name="Peter M."/>
            <person name="Riley R."/>
            <person name="Sitrit Y."/>
            <person name="Stielow B."/>
            <person name="Szollosi G."/>
            <person name="Zifcakova L."/>
            <person name="Stursova M."/>
            <person name="Spatafora J.W."/>
            <person name="Tedersoo L."/>
            <person name="Vaario L.-M."/>
            <person name="Yamada A."/>
            <person name="Yan M."/>
            <person name="Wang P."/>
            <person name="Xu J."/>
            <person name="Bruns T."/>
            <person name="Baldrian P."/>
            <person name="Vilgalys R."/>
            <person name="Henrissat B."/>
            <person name="Grigoriev I.V."/>
            <person name="Hibbett D."/>
            <person name="Nagy L.G."/>
            <person name="Martin F.M."/>
        </authorList>
    </citation>
    <scope>NUCLEOTIDE SEQUENCE</scope>
    <source>
        <strain evidence="2">BED1</strain>
    </source>
</reference>
<dbReference type="AlphaFoldDB" id="A0AAD4BZA0"/>
<feature type="compositionally biased region" description="Polar residues" evidence="1">
    <location>
        <begin position="128"/>
        <end position="139"/>
    </location>
</feature>
<evidence type="ECO:0000313" key="2">
    <source>
        <dbReference type="EMBL" id="KAF8444114.1"/>
    </source>
</evidence>